<evidence type="ECO:0000259" key="2">
    <source>
        <dbReference type="Pfam" id="PF00566"/>
    </source>
</evidence>
<gene>
    <name evidence="3" type="ORF">TCIL3000_10_6570</name>
</gene>
<dbReference type="InterPro" id="IPR050302">
    <property type="entry name" value="Rab_GAP_TBC_domain"/>
</dbReference>
<dbReference type="PANTHER" id="PTHR47219:SF9">
    <property type="entry name" value="GTPASE ACTIVATING PROTEIN AND CENTROSOME-ASSOCIATED, ISOFORM B"/>
    <property type="match status" value="1"/>
</dbReference>
<dbReference type="Pfam" id="PF00566">
    <property type="entry name" value="RabGAP-TBC"/>
    <property type="match status" value="1"/>
</dbReference>
<evidence type="ECO:0000313" key="3">
    <source>
        <dbReference type="EMBL" id="CCC93884.1"/>
    </source>
</evidence>
<dbReference type="EMBL" id="HE575323">
    <property type="protein sequence ID" value="CCC93884.1"/>
    <property type="molecule type" value="Genomic_DNA"/>
</dbReference>
<dbReference type="GO" id="GO:0031267">
    <property type="term" value="F:small GTPase binding"/>
    <property type="evidence" value="ECO:0007669"/>
    <property type="project" value="TreeGrafter"/>
</dbReference>
<proteinExistence type="predicted"/>
<name>G0UWW7_TRYCI</name>
<dbReference type="GO" id="GO:0005096">
    <property type="term" value="F:GTPase activator activity"/>
    <property type="evidence" value="ECO:0007669"/>
    <property type="project" value="TreeGrafter"/>
</dbReference>
<dbReference type="InterPro" id="IPR035969">
    <property type="entry name" value="Rab-GAP_TBC_sf"/>
</dbReference>
<dbReference type="Gene3D" id="1.10.472.80">
    <property type="entry name" value="Ypt/Rab-GAP domain of gyp1p, domain 3"/>
    <property type="match status" value="1"/>
</dbReference>
<protein>
    <submittedName>
        <fullName evidence="3">Putative GTPase activating protein</fullName>
    </submittedName>
</protein>
<feature type="domain" description="Rab-GAP TBC" evidence="2">
    <location>
        <begin position="257"/>
        <end position="426"/>
    </location>
</feature>
<accession>G0UWW7</accession>
<organism evidence="3">
    <name type="scientific">Trypanosoma congolense (strain IL3000)</name>
    <dbReference type="NCBI Taxonomy" id="1068625"/>
    <lineage>
        <taxon>Eukaryota</taxon>
        <taxon>Discoba</taxon>
        <taxon>Euglenozoa</taxon>
        <taxon>Kinetoplastea</taxon>
        <taxon>Metakinetoplastina</taxon>
        <taxon>Trypanosomatida</taxon>
        <taxon>Trypanosomatidae</taxon>
        <taxon>Trypanosoma</taxon>
        <taxon>Nannomonas</taxon>
    </lineage>
</organism>
<dbReference type="VEuPathDB" id="TriTrypDB:TcIL3000_10_6570"/>
<dbReference type="PANTHER" id="PTHR47219">
    <property type="entry name" value="RAB GTPASE-ACTIVATING PROTEIN 1-LIKE"/>
    <property type="match status" value="1"/>
</dbReference>
<dbReference type="AlphaFoldDB" id="G0UWW7"/>
<dbReference type="InterPro" id="IPR000195">
    <property type="entry name" value="Rab-GAP-TBC_dom"/>
</dbReference>
<sequence length="534" mass="60851">MGKAGFVAEEPRTLDDFVIITGLKVDQAKKCFDRFGGYAPALASFAQSYASLPDDYFQEKEKSRENIDTINDQLKLIYRRAREVKKQLDKSDGDVWSLFYKPLNAADPHKKQNQQQEPAATQPVGAIKSVFGLSSTNFASQTSTATSFNFGFGSVPSSSPVKETSKPSVFSGFGQTNKQEEGKADKVSAVKEVKPCEPSHFTGAFFDMPLFWREEVEGRCPLLNLNDGFLDEDHLVLRARLKKWLEKASFYKQPVQYIEIVDEDEETVRVIIKDADRTFFHPDHRKKFVAFLNAMSHEFKAYGQAMSYLAGICLLVLTEEETAAILRFVAKVHIPGHWAAEAVGFATSAWVVEHFMKKRFPDVAKHLGELKFWPDTYLQKILTGLCIHVLNFRELFDFLDLFIEGGLKFLIKFCLSIVEHFRGDILRIRSSNDANTLYEIMRLDSRMADVSDVRKILKRAPLMELGDEELSIDVVRSMVYEEHVAPRLKRAPKTETFEPCEVCEERRPKWWNDELGAVCDECKDAAPGMSYTKY</sequence>
<dbReference type="SUPFAM" id="SSF47923">
    <property type="entry name" value="Ypt/Rab-GAP domain of gyp1p"/>
    <property type="match status" value="2"/>
</dbReference>
<feature type="compositionally biased region" description="Polar residues" evidence="1">
    <location>
        <begin position="166"/>
        <end position="177"/>
    </location>
</feature>
<feature type="region of interest" description="Disordered" evidence="1">
    <location>
        <begin position="166"/>
        <end position="186"/>
    </location>
</feature>
<reference evidence="3" key="1">
    <citation type="journal article" date="2012" name="Proc. Natl. Acad. Sci. U.S.A.">
        <title>Antigenic diversity is generated by distinct evolutionary mechanisms in African trypanosome species.</title>
        <authorList>
            <person name="Jackson A.P."/>
            <person name="Berry A."/>
            <person name="Aslett M."/>
            <person name="Allison H.C."/>
            <person name="Burton P."/>
            <person name="Vavrova-Anderson J."/>
            <person name="Brown R."/>
            <person name="Browne H."/>
            <person name="Corton N."/>
            <person name="Hauser H."/>
            <person name="Gamble J."/>
            <person name="Gilderthorp R."/>
            <person name="Marcello L."/>
            <person name="McQuillan J."/>
            <person name="Otto T.D."/>
            <person name="Quail M.A."/>
            <person name="Sanders M.J."/>
            <person name="van Tonder A."/>
            <person name="Ginger M.L."/>
            <person name="Field M.C."/>
            <person name="Barry J.D."/>
            <person name="Hertz-Fowler C."/>
            <person name="Berriman M."/>
        </authorList>
    </citation>
    <scope>NUCLEOTIDE SEQUENCE</scope>
    <source>
        <strain evidence="3">IL3000</strain>
    </source>
</reference>
<evidence type="ECO:0000256" key="1">
    <source>
        <dbReference type="SAM" id="MobiDB-lite"/>
    </source>
</evidence>